<accession>A0A9N9HI51</accession>
<dbReference type="OrthoDB" id="9876299at2759"/>
<evidence type="ECO:0000313" key="2">
    <source>
        <dbReference type="Proteomes" id="UP000789831"/>
    </source>
</evidence>
<name>A0A9N9HI51_9GLOM</name>
<organism evidence="1 2">
    <name type="scientific">Ambispora gerdemannii</name>
    <dbReference type="NCBI Taxonomy" id="144530"/>
    <lineage>
        <taxon>Eukaryota</taxon>
        <taxon>Fungi</taxon>
        <taxon>Fungi incertae sedis</taxon>
        <taxon>Mucoromycota</taxon>
        <taxon>Glomeromycotina</taxon>
        <taxon>Glomeromycetes</taxon>
        <taxon>Archaeosporales</taxon>
        <taxon>Ambisporaceae</taxon>
        <taxon>Ambispora</taxon>
    </lineage>
</organism>
<proteinExistence type="predicted"/>
<keyword evidence="2" id="KW-1185">Reference proteome</keyword>
<dbReference type="Proteomes" id="UP000789831">
    <property type="component" value="Unassembled WGS sequence"/>
</dbReference>
<sequence>FIIDSEQRNLQSNNAKLCVYHANIIAPPKTSTLIVYLTTRNNLRGLSAANEIKQECD</sequence>
<reference evidence="1" key="1">
    <citation type="submission" date="2021-06" db="EMBL/GenBank/DDBJ databases">
        <authorList>
            <person name="Kallberg Y."/>
            <person name="Tangrot J."/>
            <person name="Rosling A."/>
        </authorList>
    </citation>
    <scope>NUCLEOTIDE SEQUENCE</scope>
    <source>
        <strain evidence="1">MT106</strain>
    </source>
</reference>
<dbReference type="EMBL" id="CAJVPL010015454">
    <property type="protein sequence ID" value="CAG8693438.1"/>
    <property type="molecule type" value="Genomic_DNA"/>
</dbReference>
<dbReference type="AlphaFoldDB" id="A0A9N9HI51"/>
<comment type="caution">
    <text evidence="1">The sequence shown here is derived from an EMBL/GenBank/DDBJ whole genome shotgun (WGS) entry which is preliminary data.</text>
</comment>
<feature type="non-terminal residue" evidence="1">
    <location>
        <position position="1"/>
    </location>
</feature>
<gene>
    <name evidence="1" type="ORF">AGERDE_LOCUS13192</name>
</gene>
<evidence type="ECO:0000313" key="1">
    <source>
        <dbReference type="EMBL" id="CAG8693438.1"/>
    </source>
</evidence>
<protein>
    <submittedName>
        <fullName evidence="1">10652_t:CDS:1</fullName>
    </submittedName>
</protein>